<evidence type="ECO:0000256" key="5">
    <source>
        <dbReference type="ARBA" id="ARBA00023136"/>
    </source>
</evidence>
<feature type="transmembrane region" description="Helical" evidence="6">
    <location>
        <begin position="20"/>
        <end position="39"/>
    </location>
</feature>
<dbReference type="GO" id="GO:0016746">
    <property type="term" value="F:acyltransferase activity"/>
    <property type="evidence" value="ECO:0007669"/>
    <property type="project" value="UniProtKB-KW"/>
</dbReference>
<protein>
    <submittedName>
        <fullName evidence="8">Glycerol acyltransferase</fullName>
    </submittedName>
</protein>
<feature type="domain" description="Phospholipid/glycerol acyltransferase" evidence="7">
    <location>
        <begin position="890"/>
        <end position="999"/>
    </location>
</feature>
<feature type="transmembrane region" description="Helical" evidence="6">
    <location>
        <begin position="362"/>
        <end position="380"/>
    </location>
</feature>
<evidence type="ECO:0000313" key="9">
    <source>
        <dbReference type="Proteomes" id="UP000032578"/>
    </source>
</evidence>
<dbReference type="SUPFAM" id="SSF69593">
    <property type="entry name" value="Glycerol-3-phosphate (1)-acyltransferase"/>
    <property type="match status" value="1"/>
</dbReference>
<feature type="transmembrane region" description="Helical" evidence="6">
    <location>
        <begin position="683"/>
        <end position="703"/>
    </location>
</feature>
<evidence type="ECO:0000256" key="1">
    <source>
        <dbReference type="ARBA" id="ARBA00004651"/>
    </source>
</evidence>
<dbReference type="PATRIC" id="fig|1435349.4.peg.860"/>
<evidence type="ECO:0000256" key="2">
    <source>
        <dbReference type="ARBA" id="ARBA00022475"/>
    </source>
</evidence>
<reference evidence="8 9" key="1">
    <citation type="submission" date="2014-11" db="EMBL/GenBank/DDBJ databases">
        <title>Tamlana sedimentorum sp. nov., isolated from shallow sand sediments of the Sea of Japan.</title>
        <authorList>
            <person name="Romanenko L.A."/>
        </authorList>
    </citation>
    <scope>NUCLEOTIDE SEQUENCE [LARGE SCALE GENOMIC DNA]</scope>
    <source>
        <strain evidence="8 9">JCM 19808</strain>
    </source>
</reference>
<feature type="transmembrane region" description="Helical" evidence="6">
    <location>
        <begin position="436"/>
        <end position="453"/>
    </location>
</feature>
<evidence type="ECO:0000256" key="6">
    <source>
        <dbReference type="SAM" id="Phobius"/>
    </source>
</evidence>
<evidence type="ECO:0000313" key="8">
    <source>
        <dbReference type="EMBL" id="KJD33765.1"/>
    </source>
</evidence>
<keyword evidence="5 6" id="KW-0472">Membrane</keyword>
<sequence length="1225" mass="137925">MAKIFFGIYNTIQKNKTLGFTGFLILLLGLIFVSTKIEFEEDITKLIPINKGNENASKVFKSMKFADKIIVNIALENEGNVNDLTAFADAFLDSLNATSSQYVDNIQGKIDDEATVNTLDFVYNNLPLFLNAEDYKTIENKLRQDSLAAITKNNYKTLVSPSGIVLKKTIVKDPLGLSFLGLKKLQSLSLGNDFNLSNGYLLTADKKHILLFISPKLKSSETAQNAKLSENLYAIANTLNSSFKSKVSVDYFGGALVAVENAKQIKHDIQFTVSITLTILLVILIIFYRKLLLPIILFVPTIFGGLLAITVLFLFREKISAISLGIGSVLLGVTLDYALHILTHIRDNNNIKSLYKEITKPVLMSSVTTSLAFFCLLFLDSQALQDLGLFAGVSALGASVFALLLIPHLYKKSQSKKYSNTVIDAFASINFHKNKFAFIVIALAIMVSLFTYNKVGFNKDLSKLNFEPPKLMKAQSNLEQITNVASKSVYVAAHGNTLEEALRVNDSVFNLLNGLKKNKEIIDFSSVAALVQSKKNQNEKIKQWQQFWNENDKDSVKLNLIESGKTLGFKPETHQKFYNLINEDFQAIQPSKFSELNVLNVDDFISESENFYTVSSLVKLDETNVEAFSNQFKTIENVVVIDRKGINEQFLGNLKTDFNHLVLYSLIVVVIILLLAYKSFSLTFITVVPIALTWFVTIGLMGLLGIKFNIFNIIISSFIFGLGIDYGIFITNGLLHEYRTGEPVLNTHKTSIILSVITTILGVGVLIFAKHPALYTISVVSLIGILSAMIMAFTIQPLLFKLLIGSKTSRPKTVFELLHSTMSFTYYGLGTILLSFVATIIIKLRPGKREAYMLGFHKFTSRFLTSVLKSNPFVPKRIINNVGEDFEKPAVIIANHTSFLDTLTIEMVSSKIIFLVNDWVYNSPVYARAMKLAGYFPVSDGIDNGLEQLKEKVAQGYSIMVFPEGSRSFTNKINRFHKGAFYLAEQFNLDVLPIMIHGNSEVNSKGDFIIRKGKITIKVLERIKANNISFGETTRARTKLISQHFKTEFFKFRKESEDATYFHHLVLCDFRYKGDALYKWVKTDLKIYKNQYYKILQQLHESKQVSHISDKNGQLDFLMALNNASLKIESFIEDVSVRKILENSYLSNTHYKINYSGTFDAFKEKLSTSEVLIIDSEIDIHQLKSLENIKTLVLLKESCTLSQMLIKTHGFNLFLQEKELVILKK</sequence>
<gene>
    <name evidence="8" type="ORF">PW52_14185</name>
</gene>
<keyword evidence="8" id="KW-0012">Acyltransferase</keyword>
<dbReference type="SMART" id="SM00563">
    <property type="entry name" value="PlsC"/>
    <property type="match status" value="1"/>
</dbReference>
<comment type="subcellular location">
    <subcellularLocation>
        <location evidence="1">Cell membrane</location>
        <topology evidence="1">Multi-pass membrane protein</topology>
    </subcellularLocation>
</comment>
<dbReference type="InterPro" id="IPR004869">
    <property type="entry name" value="MMPL_dom"/>
</dbReference>
<dbReference type="GO" id="GO:0005886">
    <property type="term" value="C:plasma membrane"/>
    <property type="evidence" value="ECO:0007669"/>
    <property type="project" value="UniProtKB-SubCell"/>
</dbReference>
<feature type="transmembrane region" description="Helical" evidence="6">
    <location>
        <begin position="824"/>
        <end position="844"/>
    </location>
</feature>
<dbReference type="Gene3D" id="1.20.1640.10">
    <property type="entry name" value="Multidrug efflux transporter AcrB transmembrane domain"/>
    <property type="match status" value="2"/>
</dbReference>
<evidence type="ECO:0000256" key="4">
    <source>
        <dbReference type="ARBA" id="ARBA00022989"/>
    </source>
</evidence>
<dbReference type="Pfam" id="PF01553">
    <property type="entry name" value="Acyltransferase"/>
    <property type="match status" value="1"/>
</dbReference>
<comment type="caution">
    <text evidence="8">The sequence shown here is derived from an EMBL/GenBank/DDBJ whole genome shotgun (WGS) entry which is preliminary data.</text>
</comment>
<dbReference type="SUPFAM" id="SSF82866">
    <property type="entry name" value="Multidrug efflux transporter AcrB transmembrane domain"/>
    <property type="match status" value="2"/>
</dbReference>
<name>A0A0D7W3S7_9FLAO</name>
<accession>A0A0D7W3S7</accession>
<dbReference type="EMBL" id="JTDW01000013">
    <property type="protein sequence ID" value="KJD33765.1"/>
    <property type="molecule type" value="Genomic_DNA"/>
</dbReference>
<keyword evidence="8" id="KW-0808">Transferase</keyword>
<dbReference type="InterPro" id="IPR050545">
    <property type="entry name" value="Mycobact_MmpL"/>
</dbReference>
<feature type="transmembrane region" description="Helical" evidence="6">
    <location>
        <begin position="750"/>
        <end position="769"/>
    </location>
</feature>
<evidence type="ECO:0000259" key="7">
    <source>
        <dbReference type="SMART" id="SM00563"/>
    </source>
</evidence>
<dbReference type="InterPro" id="IPR002123">
    <property type="entry name" value="Plipid/glycerol_acylTrfase"/>
</dbReference>
<dbReference type="AlphaFoldDB" id="A0A0D7W3S7"/>
<keyword evidence="9" id="KW-1185">Reference proteome</keyword>
<dbReference type="Pfam" id="PF03176">
    <property type="entry name" value="MMPL"/>
    <property type="match status" value="2"/>
</dbReference>
<feature type="transmembrane region" description="Helical" evidence="6">
    <location>
        <begin position="387"/>
        <end position="410"/>
    </location>
</feature>
<feature type="transmembrane region" description="Helical" evidence="6">
    <location>
        <begin position="322"/>
        <end position="342"/>
    </location>
</feature>
<feature type="transmembrane region" description="Helical" evidence="6">
    <location>
        <begin position="661"/>
        <end position="677"/>
    </location>
</feature>
<dbReference type="PANTHER" id="PTHR33406:SF13">
    <property type="entry name" value="MEMBRANE PROTEIN YDFJ"/>
    <property type="match status" value="1"/>
</dbReference>
<dbReference type="STRING" id="1435349.PW52_14185"/>
<evidence type="ECO:0000256" key="3">
    <source>
        <dbReference type="ARBA" id="ARBA00022692"/>
    </source>
</evidence>
<dbReference type="PANTHER" id="PTHR33406">
    <property type="entry name" value="MEMBRANE PROTEIN MJ1562-RELATED"/>
    <property type="match status" value="1"/>
</dbReference>
<dbReference type="Proteomes" id="UP000032578">
    <property type="component" value="Unassembled WGS sequence"/>
</dbReference>
<feature type="transmembrane region" description="Helical" evidence="6">
    <location>
        <begin position="781"/>
        <end position="804"/>
    </location>
</feature>
<keyword evidence="3 6" id="KW-0812">Transmembrane</keyword>
<keyword evidence="4 6" id="KW-1133">Transmembrane helix</keyword>
<feature type="transmembrane region" description="Helical" evidence="6">
    <location>
        <begin position="271"/>
        <end position="289"/>
    </location>
</feature>
<keyword evidence="2" id="KW-1003">Cell membrane</keyword>
<proteinExistence type="predicted"/>
<feature type="transmembrane region" description="Helical" evidence="6">
    <location>
        <begin position="710"/>
        <end position="730"/>
    </location>
</feature>
<feature type="transmembrane region" description="Helical" evidence="6">
    <location>
        <begin position="295"/>
        <end position="315"/>
    </location>
</feature>
<dbReference type="CDD" id="cd07989">
    <property type="entry name" value="LPLAT_AGPAT-like"/>
    <property type="match status" value="1"/>
</dbReference>
<organism evidence="8 9">
    <name type="scientific">Neotamlana sedimentorum</name>
    <dbReference type="NCBI Taxonomy" id="1435349"/>
    <lineage>
        <taxon>Bacteria</taxon>
        <taxon>Pseudomonadati</taxon>
        <taxon>Bacteroidota</taxon>
        <taxon>Flavobacteriia</taxon>
        <taxon>Flavobacteriales</taxon>
        <taxon>Flavobacteriaceae</taxon>
        <taxon>Neotamlana</taxon>
    </lineage>
</organism>